<dbReference type="InterPro" id="IPR017853">
    <property type="entry name" value="GH"/>
</dbReference>
<dbReference type="Proteomes" id="UP000295244">
    <property type="component" value="Unassembled WGS sequence"/>
</dbReference>
<dbReference type="NCBIfam" id="TIGR02401">
    <property type="entry name" value="trehalose_TreY"/>
    <property type="match status" value="1"/>
</dbReference>
<dbReference type="Pfam" id="PF00128">
    <property type="entry name" value="Alpha-amylase"/>
    <property type="match status" value="1"/>
</dbReference>
<dbReference type="GO" id="GO:0047470">
    <property type="term" value="F:(1,4)-alpha-D-glucan 1-alpha-D-glucosylmutase activity"/>
    <property type="evidence" value="ECO:0007669"/>
    <property type="project" value="TreeGrafter"/>
</dbReference>
<evidence type="ECO:0000313" key="3">
    <source>
        <dbReference type="Proteomes" id="UP000295244"/>
    </source>
</evidence>
<evidence type="ECO:0000313" key="2">
    <source>
        <dbReference type="EMBL" id="TCJ20772.1"/>
    </source>
</evidence>
<dbReference type="Gene3D" id="3.20.20.80">
    <property type="entry name" value="Glycosidases"/>
    <property type="match status" value="4"/>
</dbReference>
<protein>
    <submittedName>
        <fullName evidence="2">Malto-oligosyltrehalose synthase</fullName>
    </submittedName>
</protein>
<dbReference type="SMART" id="SM00642">
    <property type="entry name" value="Aamy"/>
    <property type="match status" value="1"/>
</dbReference>
<dbReference type="GO" id="GO:0030980">
    <property type="term" value="P:alpha-glucan catabolic process"/>
    <property type="evidence" value="ECO:0007669"/>
    <property type="project" value="TreeGrafter"/>
</dbReference>
<dbReference type="RefSeq" id="WP_132687233.1">
    <property type="nucleotide sequence ID" value="NZ_SKBU01000001.1"/>
</dbReference>
<dbReference type="GO" id="GO:0005992">
    <property type="term" value="P:trehalose biosynthetic process"/>
    <property type="evidence" value="ECO:0007669"/>
    <property type="project" value="TreeGrafter"/>
</dbReference>
<proteinExistence type="predicted"/>
<dbReference type="SUPFAM" id="SSF51445">
    <property type="entry name" value="(Trans)glycosidases"/>
    <property type="match status" value="1"/>
</dbReference>
<dbReference type="OrthoDB" id="9761577at2"/>
<name>A0A4V2NXC8_9ACTN</name>
<dbReference type="PANTHER" id="PTHR10357:SF216">
    <property type="entry name" value="MALTOOLIGOSYL TREHALOSE SYNTHASE-RELATED"/>
    <property type="match status" value="1"/>
</dbReference>
<organism evidence="2 3">
    <name type="scientific">Rubrobacter taiwanensis</name>
    <dbReference type="NCBI Taxonomy" id="185139"/>
    <lineage>
        <taxon>Bacteria</taxon>
        <taxon>Bacillati</taxon>
        <taxon>Actinomycetota</taxon>
        <taxon>Rubrobacteria</taxon>
        <taxon>Rubrobacterales</taxon>
        <taxon>Rubrobacteraceae</taxon>
        <taxon>Rubrobacter</taxon>
    </lineage>
</organism>
<dbReference type="InterPro" id="IPR012767">
    <property type="entry name" value="Trehalose_TreY"/>
</dbReference>
<dbReference type="AlphaFoldDB" id="A0A4V2NXC8"/>
<keyword evidence="3" id="KW-1185">Reference proteome</keyword>
<sequence>MRVPRATYRLQLSGNFTFRDAAEIVPYLDELGISHLYASPYLKARPGSAHGYDIIDHGALNPEIGSEEDYERLAEALRGRGMGQVLDLVPNHMGVFGRDNGWWLDVLENGPASRYARYFDIDWYPTNRAVLHGRVLLPVLGDHYRRVLEGGELGLTFEPESGSFHVDYYEHRCPLDPGTYPMILARGVERLERRLGEDDPRLLELQSIVTAFENLPGRDEPDAERLEERRRESVVNKGRLARLCGESPEVRRFVEENARRVGGDFGALHELLESQAYRLAYWRVASDEINYRRFFSINELAGIRMEDEEVFEATHGLVLELLKRGRVEGLRIDHPDGLYDPAGYFRRLQEAAEEVRGEPVYLLAEKILAHHERLPEDWPVHGTTGYEFANLITGLFVDRAAESHLDRTYRRFTGRDEPFKELVYRCKKHIMRTALSSELNVLSRRLLAISEANRRAFDFTINGLRDAISEVVACFPVYRTYITGADVSGQDRRYVEWALAQARKRSLAADTSIFDFLRGILLLEVGEEMREPAVGFVMKFQQYTGPVMAKGLEDTALYIYNRLVSLNEVGGEPDRFGASPEAFHYLNSERAERWPHAMLSTSTHDTKRSEDVRARIDALSELPREWRENLLRWGRLNRSKKLVVDGEPAPDRNDEYLLYQTLLGAWPPGEFGLEGFRKRVEEYMLKAAREAQVHTSWINANEEYEAAVSHFVRELLSDPESYFLREFLPFQKKVAMIGALNSLSSTLLKLTAPGVPDIYQGNEIPDFSLVDPDNRRPVDYELRKRLLAELKALPPERAPSLLEDPDDPRAKLYVTWKALAFRRERPDLFEAGEYLPLEVEGERADHVVAFARRSGEGVAVVVAPRLCAGFPEGRGLLIPPRAWDDTRVALSTPGRRFRNLFTGGIVLSGRRHLSVAEALADFPVALLEPAG</sequence>
<dbReference type="EMBL" id="SKBU01000001">
    <property type="protein sequence ID" value="TCJ20772.1"/>
    <property type="molecule type" value="Genomic_DNA"/>
</dbReference>
<reference evidence="2 3" key="1">
    <citation type="submission" date="2019-03" db="EMBL/GenBank/DDBJ databases">
        <title>Whole genome sequence of a novel Rubrobacter taiwanensis strain, isolated from Yellowstone National Park.</title>
        <authorList>
            <person name="Freed S."/>
            <person name="Ramaley R.F."/>
            <person name="Kyndt J.A."/>
        </authorList>
    </citation>
    <scope>NUCLEOTIDE SEQUENCE [LARGE SCALE GENOMIC DNA]</scope>
    <source>
        <strain evidence="2 3">Yellowstone</strain>
    </source>
</reference>
<comment type="caution">
    <text evidence="2">The sequence shown here is derived from an EMBL/GenBank/DDBJ whole genome shotgun (WGS) entry which is preliminary data.</text>
</comment>
<dbReference type="InterPro" id="IPR006047">
    <property type="entry name" value="GH13_cat_dom"/>
</dbReference>
<dbReference type="FunFam" id="3.20.20.80:FF:000341">
    <property type="entry name" value="Maltooligosyl trehalose synthase"/>
    <property type="match status" value="1"/>
</dbReference>
<dbReference type="PANTHER" id="PTHR10357">
    <property type="entry name" value="ALPHA-AMYLASE FAMILY MEMBER"/>
    <property type="match status" value="1"/>
</dbReference>
<evidence type="ECO:0000259" key="1">
    <source>
        <dbReference type="SMART" id="SM00642"/>
    </source>
</evidence>
<accession>A0A4V2NXC8</accession>
<gene>
    <name evidence="2" type="primary">treY</name>
    <name evidence="2" type="ORF">E0L93_00660</name>
</gene>
<feature type="domain" description="Glycosyl hydrolase family 13 catalytic" evidence="1">
    <location>
        <begin position="17"/>
        <end position="550"/>
    </location>
</feature>
<dbReference type="CDD" id="cd11336">
    <property type="entry name" value="AmyAc_MTSase"/>
    <property type="match status" value="1"/>
</dbReference>